<reference evidence="1" key="1">
    <citation type="submission" date="2021-06" db="EMBL/GenBank/DDBJ databases">
        <authorList>
            <person name="Kallberg Y."/>
            <person name="Tangrot J."/>
            <person name="Rosling A."/>
        </authorList>
    </citation>
    <scope>NUCLEOTIDE SEQUENCE</scope>
    <source>
        <strain evidence="1">FL966</strain>
    </source>
</reference>
<dbReference type="Proteomes" id="UP000789759">
    <property type="component" value="Unassembled WGS sequence"/>
</dbReference>
<dbReference type="AlphaFoldDB" id="A0A9N9FS09"/>
<gene>
    <name evidence="1" type="ORF">CPELLU_LOCUS4811</name>
</gene>
<evidence type="ECO:0000313" key="2">
    <source>
        <dbReference type="Proteomes" id="UP000789759"/>
    </source>
</evidence>
<protein>
    <submittedName>
        <fullName evidence="1">8756_t:CDS:1</fullName>
    </submittedName>
</protein>
<proteinExistence type="predicted"/>
<evidence type="ECO:0000313" key="1">
    <source>
        <dbReference type="EMBL" id="CAG8552323.1"/>
    </source>
</evidence>
<organism evidence="1 2">
    <name type="scientific">Cetraspora pellucida</name>
    <dbReference type="NCBI Taxonomy" id="1433469"/>
    <lineage>
        <taxon>Eukaryota</taxon>
        <taxon>Fungi</taxon>
        <taxon>Fungi incertae sedis</taxon>
        <taxon>Mucoromycota</taxon>
        <taxon>Glomeromycotina</taxon>
        <taxon>Glomeromycetes</taxon>
        <taxon>Diversisporales</taxon>
        <taxon>Gigasporaceae</taxon>
        <taxon>Cetraspora</taxon>
    </lineage>
</organism>
<name>A0A9N9FS09_9GLOM</name>
<accession>A0A9N9FS09</accession>
<dbReference type="EMBL" id="CAJVQA010002597">
    <property type="protein sequence ID" value="CAG8552323.1"/>
    <property type="molecule type" value="Genomic_DNA"/>
</dbReference>
<dbReference type="OrthoDB" id="2425789at2759"/>
<keyword evidence="2" id="KW-1185">Reference proteome</keyword>
<comment type="caution">
    <text evidence="1">The sequence shown here is derived from an EMBL/GenBank/DDBJ whole genome shotgun (WGS) entry which is preliminary data.</text>
</comment>
<sequence>MILSGQNVDQDRSQAADLLPKNYKSVDEELDDHIWVNKKIDEKANSYFEVLLAAARNKNSWKVVSRPTYNYTAYAAVQLMKTNLVNEAVDTIMIDEDENTIIIDNAELDNMLEKDSKQIDKETKARELTKQNVFVHRPY</sequence>